<evidence type="ECO:0008006" key="3">
    <source>
        <dbReference type="Google" id="ProtNLM"/>
    </source>
</evidence>
<organism evidence="1 2">
    <name type="scientific">Candidatus Viridilinea mediisalina</name>
    <dbReference type="NCBI Taxonomy" id="2024553"/>
    <lineage>
        <taxon>Bacteria</taxon>
        <taxon>Bacillati</taxon>
        <taxon>Chloroflexota</taxon>
        <taxon>Chloroflexia</taxon>
        <taxon>Chloroflexales</taxon>
        <taxon>Chloroflexineae</taxon>
        <taxon>Oscillochloridaceae</taxon>
        <taxon>Candidatus Viridilinea</taxon>
    </lineage>
</organism>
<dbReference type="EMBL" id="NQWI01000020">
    <property type="protein sequence ID" value="PDW03820.1"/>
    <property type="molecule type" value="Genomic_DNA"/>
</dbReference>
<dbReference type="OrthoDB" id="9787428at2"/>
<accession>A0A2A6RLU5</accession>
<sequence length="246" mass="27666">MRIAGNYTFDATREEVWAALNDPEIMAHAILGCQRMELVGDQEYESTLTVDLDAVHGVYHGRVRVYNIVSLESYDIAVDGQGNNGLFKGSGSIKLRSDGAQTILDYGGEAQLGGTLATVGQRLLDAAARTLIHQSLKQLAQLISERRLHHDLYGTEHAVDVPYASMLYSVDINTRTDQRYRSLEPPHHQCISEITLVRGAFVDLFQQKRWLLWLVGAFWLGYLLGQRRKLPFMGRSRPYSPSDKES</sequence>
<proteinExistence type="predicted"/>
<dbReference type="InterPro" id="IPR023393">
    <property type="entry name" value="START-like_dom_sf"/>
</dbReference>
<gene>
    <name evidence="1" type="ORF">CJ255_06610</name>
</gene>
<dbReference type="AlphaFoldDB" id="A0A2A6RLU5"/>
<protein>
    <recommendedName>
        <fullName evidence="3">Carbon monoxide dehydrogenase</fullName>
    </recommendedName>
</protein>
<name>A0A2A6RLU5_9CHLR</name>
<dbReference type="CDD" id="cd05018">
    <property type="entry name" value="CoxG"/>
    <property type="match status" value="1"/>
</dbReference>
<evidence type="ECO:0000313" key="1">
    <source>
        <dbReference type="EMBL" id="PDW03820.1"/>
    </source>
</evidence>
<dbReference type="InterPro" id="IPR010419">
    <property type="entry name" value="CO_DH_gsu"/>
</dbReference>
<dbReference type="PANTHER" id="PTHR38588">
    <property type="entry name" value="BLL0334 PROTEIN"/>
    <property type="match status" value="1"/>
</dbReference>
<dbReference type="SUPFAM" id="SSF55961">
    <property type="entry name" value="Bet v1-like"/>
    <property type="match status" value="1"/>
</dbReference>
<dbReference type="RefSeq" id="WP_097643301.1">
    <property type="nucleotide sequence ID" value="NZ_NQWI01000020.1"/>
</dbReference>
<dbReference type="Pfam" id="PF06240">
    <property type="entry name" value="COXG"/>
    <property type="match status" value="1"/>
</dbReference>
<dbReference type="Proteomes" id="UP000220527">
    <property type="component" value="Unassembled WGS sequence"/>
</dbReference>
<comment type="caution">
    <text evidence="1">The sequence shown here is derived from an EMBL/GenBank/DDBJ whole genome shotgun (WGS) entry which is preliminary data.</text>
</comment>
<dbReference type="Gene3D" id="3.30.530.20">
    <property type="match status" value="1"/>
</dbReference>
<dbReference type="PANTHER" id="PTHR38588:SF1">
    <property type="entry name" value="BLL0334 PROTEIN"/>
    <property type="match status" value="1"/>
</dbReference>
<keyword evidence="2" id="KW-1185">Reference proteome</keyword>
<evidence type="ECO:0000313" key="2">
    <source>
        <dbReference type="Proteomes" id="UP000220527"/>
    </source>
</evidence>
<reference evidence="2" key="1">
    <citation type="submission" date="2017-08" db="EMBL/GenBank/DDBJ databases">
        <authorList>
            <person name="Grouzdev D.S."/>
            <person name="Gaisin V.A."/>
            <person name="Rysina M.S."/>
            <person name="Gorlenko V.M."/>
        </authorList>
    </citation>
    <scope>NUCLEOTIDE SEQUENCE [LARGE SCALE GENOMIC DNA]</scope>
    <source>
        <strain evidence="2">Kir15-3F</strain>
    </source>
</reference>